<accession>A0ABT1FRE5</accession>
<organism evidence="2 3">
    <name type="scientific">Runella salmonicolor</name>
    <dbReference type="NCBI Taxonomy" id="2950278"/>
    <lineage>
        <taxon>Bacteria</taxon>
        <taxon>Pseudomonadati</taxon>
        <taxon>Bacteroidota</taxon>
        <taxon>Cytophagia</taxon>
        <taxon>Cytophagales</taxon>
        <taxon>Spirosomataceae</taxon>
        <taxon>Runella</taxon>
    </lineage>
</organism>
<keyword evidence="1" id="KW-0812">Transmembrane</keyword>
<proteinExistence type="predicted"/>
<sequence>MTEDKLILIIISICCGIGVYAILSFLVTAWGYEEGAHPVWVIFGAIIAYNFIKKK</sequence>
<keyword evidence="1" id="KW-0472">Membrane</keyword>
<feature type="transmembrane region" description="Helical" evidence="1">
    <location>
        <begin position="7"/>
        <end position="29"/>
    </location>
</feature>
<dbReference type="Proteomes" id="UP001204772">
    <property type="component" value="Unassembled WGS sequence"/>
</dbReference>
<protein>
    <submittedName>
        <fullName evidence="2">Uncharacterized protein</fullName>
    </submittedName>
</protein>
<comment type="caution">
    <text evidence="2">The sequence shown here is derived from an EMBL/GenBank/DDBJ whole genome shotgun (WGS) entry which is preliminary data.</text>
</comment>
<feature type="transmembrane region" description="Helical" evidence="1">
    <location>
        <begin position="35"/>
        <end position="52"/>
    </location>
</feature>
<gene>
    <name evidence="2" type="ORF">NCI00_16585</name>
</gene>
<dbReference type="RefSeq" id="WP_253529330.1">
    <property type="nucleotide sequence ID" value="NZ_JAMZEL010000006.1"/>
</dbReference>
<reference evidence="2 3" key="1">
    <citation type="submission" date="2022-06" db="EMBL/GenBank/DDBJ databases">
        <title>Runella sp. S5 genome sequencing.</title>
        <authorList>
            <person name="Park S."/>
        </authorList>
    </citation>
    <scope>NUCLEOTIDE SEQUENCE [LARGE SCALE GENOMIC DNA]</scope>
    <source>
        <strain evidence="2 3">S5</strain>
    </source>
</reference>
<evidence type="ECO:0000313" key="2">
    <source>
        <dbReference type="EMBL" id="MCP1384065.1"/>
    </source>
</evidence>
<keyword evidence="3" id="KW-1185">Reference proteome</keyword>
<dbReference type="EMBL" id="JAMZEL010000006">
    <property type="protein sequence ID" value="MCP1384065.1"/>
    <property type="molecule type" value="Genomic_DNA"/>
</dbReference>
<keyword evidence="1" id="KW-1133">Transmembrane helix</keyword>
<name>A0ABT1FRE5_9BACT</name>
<evidence type="ECO:0000256" key="1">
    <source>
        <dbReference type="SAM" id="Phobius"/>
    </source>
</evidence>
<evidence type="ECO:0000313" key="3">
    <source>
        <dbReference type="Proteomes" id="UP001204772"/>
    </source>
</evidence>